<reference evidence="2" key="1">
    <citation type="submission" date="2022-10" db="EMBL/GenBank/DDBJ databases">
        <authorList>
            <person name="Chen Y."/>
            <person name="Dougan E. K."/>
            <person name="Chan C."/>
            <person name="Rhodes N."/>
            <person name="Thang M."/>
        </authorList>
    </citation>
    <scope>NUCLEOTIDE SEQUENCE</scope>
</reference>
<proteinExistence type="predicted"/>
<dbReference type="EMBL" id="CAMXCT020006556">
    <property type="protein sequence ID" value="CAL1169255.1"/>
    <property type="molecule type" value="Genomic_DNA"/>
</dbReference>
<evidence type="ECO:0000313" key="3">
    <source>
        <dbReference type="EMBL" id="CAL4803192.1"/>
    </source>
</evidence>
<keyword evidence="1" id="KW-0812">Transmembrane</keyword>
<dbReference type="Proteomes" id="UP001152797">
    <property type="component" value="Unassembled WGS sequence"/>
</dbReference>
<keyword evidence="1" id="KW-1133">Transmembrane helix</keyword>
<dbReference type="OrthoDB" id="439225at2759"/>
<feature type="non-terminal residue" evidence="2">
    <location>
        <position position="651"/>
    </location>
</feature>
<evidence type="ECO:0000313" key="2">
    <source>
        <dbReference type="EMBL" id="CAI4015880.1"/>
    </source>
</evidence>
<dbReference type="EMBL" id="CAMXCT030006556">
    <property type="protein sequence ID" value="CAL4803192.1"/>
    <property type="molecule type" value="Genomic_DNA"/>
</dbReference>
<keyword evidence="4" id="KW-1185">Reference proteome</keyword>
<evidence type="ECO:0000256" key="1">
    <source>
        <dbReference type="SAM" id="Phobius"/>
    </source>
</evidence>
<accession>A0A9P1GJ67</accession>
<keyword evidence="1" id="KW-0472">Membrane</keyword>
<comment type="caution">
    <text evidence="2">The sequence shown here is derived from an EMBL/GenBank/DDBJ whole genome shotgun (WGS) entry which is preliminary data.</text>
</comment>
<sequence length="651" mass="72860">MDLPGCVPVLPGKVPSGASGASGDALTAVVENDLPAAIQLQIGTEVKVLYPEGRHSFQMNLSQVTEPGGTVQICLRDEPRISGTDKVLFGAPRIKESACFTLRAGFAFGSFGEEVLEFLRLEQMEVHRERELKKEREKMLQEQVELERKNGLRFGCPYYFSAMLCSAVGLGLCACASIIAIRNAFTVSFLSVVSVFFLAVLLFFGLMARTRGAVFHLQSLRLLSYHCPLVCMILGSICVITTVIFSLIDGFWWSALIAVPAFCYLGWMKWRFCSNSMEEEQEASMEIDAQRVADRTIVFHGSILKGRGRPCVCSWPGKYASAWDALVQFSRNGDLSAAVVFLPQGSENFGSHDPIPKAEGIEGDCWCDPLYGEKKPWGCRWWSKWIANIELAMKEGANLHVYFFKGMKGKGKVEDFSTAGREHLQREEIQLKKKEHFPESPEFKVALEGGIQKLSKEVRADASSQYSREVDRLFLAWLPDEERKVIEAAEGLGNSQKAEVAWLKRKGYDYTEMEVDVSQWIGEQAIWQWEMHLSKAEEKVEQMLENATDSFMSLLTATNQHLDAAVAKQASLEEDLRRLATSGSELQGCSSSASESRTLPSCRGEVSLQESVTREVRDCISRGNFLQSDSLGAWEKRLRREHRLEAAALWE</sequence>
<dbReference type="EMBL" id="CAMXCT010006556">
    <property type="protein sequence ID" value="CAI4015880.1"/>
    <property type="molecule type" value="Genomic_DNA"/>
</dbReference>
<organism evidence="2">
    <name type="scientific">Cladocopium goreaui</name>
    <dbReference type="NCBI Taxonomy" id="2562237"/>
    <lineage>
        <taxon>Eukaryota</taxon>
        <taxon>Sar</taxon>
        <taxon>Alveolata</taxon>
        <taxon>Dinophyceae</taxon>
        <taxon>Suessiales</taxon>
        <taxon>Symbiodiniaceae</taxon>
        <taxon>Cladocopium</taxon>
    </lineage>
</organism>
<dbReference type="AlphaFoldDB" id="A0A9P1GJ67"/>
<protein>
    <submittedName>
        <fullName evidence="2">Uncharacterized protein</fullName>
    </submittedName>
</protein>
<feature type="transmembrane region" description="Helical" evidence="1">
    <location>
        <begin position="251"/>
        <end position="267"/>
    </location>
</feature>
<reference evidence="3 4" key="2">
    <citation type="submission" date="2024-05" db="EMBL/GenBank/DDBJ databases">
        <authorList>
            <person name="Chen Y."/>
            <person name="Shah S."/>
            <person name="Dougan E. K."/>
            <person name="Thang M."/>
            <person name="Chan C."/>
        </authorList>
    </citation>
    <scope>NUCLEOTIDE SEQUENCE [LARGE SCALE GENOMIC DNA]</scope>
</reference>
<feature type="transmembrane region" description="Helical" evidence="1">
    <location>
        <begin position="220"/>
        <end position="245"/>
    </location>
</feature>
<evidence type="ECO:0000313" key="4">
    <source>
        <dbReference type="Proteomes" id="UP001152797"/>
    </source>
</evidence>
<name>A0A9P1GJ67_9DINO</name>
<gene>
    <name evidence="2" type="ORF">C1SCF055_LOCUS40681</name>
</gene>
<feature type="transmembrane region" description="Helical" evidence="1">
    <location>
        <begin position="187"/>
        <end position="208"/>
    </location>
</feature>
<feature type="transmembrane region" description="Helical" evidence="1">
    <location>
        <begin position="158"/>
        <end position="181"/>
    </location>
</feature>